<reference evidence="1" key="1">
    <citation type="submission" date="2021-03" db="EMBL/GenBank/DDBJ databases">
        <title>Comparative genomics and phylogenomic investigation of the class Geoglossomycetes provide insights into ecological specialization and systematics.</title>
        <authorList>
            <person name="Melie T."/>
            <person name="Pirro S."/>
            <person name="Miller A.N."/>
            <person name="Quandt A."/>
        </authorList>
    </citation>
    <scope>NUCLEOTIDE SEQUENCE</scope>
    <source>
        <strain evidence="1">GBOQ0MN5Z8</strain>
    </source>
</reference>
<evidence type="ECO:0000313" key="1">
    <source>
        <dbReference type="EMBL" id="KAH0541380.1"/>
    </source>
</evidence>
<organism evidence="1 2">
    <name type="scientific">Glutinoglossum americanum</name>
    <dbReference type="NCBI Taxonomy" id="1670608"/>
    <lineage>
        <taxon>Eukaryota</taxon>
        <taxon>Fungi</taxon>
        <taxon>Dikarya</taxon>
        <taxon>Ascomycota</taxon>
        <taxon>Pezizomycotina</taxon>
        <taxon>Geoglossomycetes</taxon>
        <taxon>Geoglossales</taxon>
        <taxon>Geoglossaceae</taxon>
        <taxon>Glutinoglossum</taxon>
    </lineage>
</organism>
<name>A0A9P8I858_9PEZI</name>
<gene>
    <name evidence="1" type="ORF">FGG08_004144</name>
</gene>
<sequence>MRKLITGLSRRASRLWENSGTPAPNHEGLSVSAYLPKMLPTDRLDSIVAVHGLGGHAMNTWTHKSSKKMWLRDFLPETMPDARIMTFGYDARVLNSRNILGLLENAENLLADLWSHRSSADV</sequence>
<keyword evidence="2" id="KW-1185">Reference proteome</keyword>
<accession>A0A9P8I858</accession>
<dbReference type="PANTHER" id="PTHR48182:SF3">
    <property type="entry name" value="DUF676 DOMAIN-CONTAINING PROTEIN"/>
    <property type="match status" value="1"/>
</dbReference>
<dbReference type="AlphaFoldDB" id="A0A9P8I858"/>
<dbReference type="PANTHER" id="PTHR48182">
    <property type="entry name" value="PROTEIN SERAC1"/>
    <property type="match status" value="1"/>
</dbReference>
<dbReference type="InterPro" id="IPR052374">
    <property type="entry name" value="SERAC1"/>
</dbReference>
<dbReference type="Proteomes" id="UP000698800">
    <property type="component" value="Unassembled WGS sequence"/>
</dbReference>
<evidence type="ECO:0000313" key="2">
    <source>
        <dbReference type="Proteomes" id="UP000698800"/>
    </source>
</evidence>
<dbReference type="EMBL" id="JAGHQL010000080">
    <property type="protein sequence ID" value="KAH0541380.1"/>
    <property type="molecule type" value="Genomic_DNA"/>
</dbReference>
<comment type="caution">
    <text evidence="1">The sequence shown here is derived from an EMBL/GenBank/DDBJ whole genome shotgun (WGS) entry which is preliminary data.</text>
</comment>
<proteinExistence type="predicted"/>
<dbReference type="OrthoDB" id="5086500at2759"/>
<protein>
    <submittedName>
        <fullName evidence="1">Uncharacterized protein</fullName>
    </submittedName>
</protein>